<dbReference type="Proteomes" id="UP001605036">
    <property type="component" value="Unassembled WGS sequence"/>
</dbReference>
<reference evidence="2 3" key="1">
    <citation type="submission" date="2024-09" db="EMBL/GenBank/DDBJ databases">
        <title>Chromosome-scale assembly of Riccia fluitans.</title>
        <authorList>
            <person name="Paukszto L."/>
            <person name="Sawicki J."/>
            <person name="Karawczyk K."/>
            <person name="Piernik-Szablinska J."/>
            <person name="Szczecinska M."/>
            <person name="Mazdziarz M."/>
        </authorList>
    </citation>
    <scope>NUCLEOTIDE SEQUENCE [LARGE SCALE GENOMIC DNA]</scope>
    <source>
        <strain evidence="2">Rf_01</strain>
        <tissue evidence="2">Aerial parts of the thallus</tissue>
    </source>
</reference>
<evidence type="ECO:0000256" key="1">
    <source>
        <dbReference type="SAM" id="MobiDB-lite"/>
    </source>
</evidence>
<sequence>MYEGQKSDTTVWLCIKQVLDKCILNWWNNKNAEENSFALKTVRELIVHVPEGKASTLHQKIIEKQNVHFETEAHPSRTDMQQPICGPDSPLEVEQGDGEFRRSASPNPMPLAVLTRLLKVTLLDSLPYDLLLGIELHEGGPRSTPPDRPSATLIANDRKTRRDVRKSRSTTLEILQPATIQTPLNRSGGPSEMESQENFTELKKIQSFSNSGLPMGQSSREGKFYALLHRVLQKQRPSFCTNMQRLSMEREEPNQNVNYEKEAQQDTGKFQLEMVAKQSPSPNRPTLTFPPAKVMQNTGDLRTASMAVSLPGSPSHDLLSAGYHDRSLETE</sequence>
<feature type="region of interest" description="Disordered" evidence="1">
    <location>
        <begin position="306"/>
        <end position="331"/>
    </location>
</feature>
<dbReference type="EMBL" id="JBHFFA010000005">
    <property type="protein sequence ID" value="KAL2623727.1"/>
    <property type="molecule type" value="Genomic_DNA"/>
</dbReference>
<proteinExistence type="predicted"/>
<name>A0ABD1YAE6_9MARC</name>
<comment type="caution">
    <text evidence="2">The sequence shown here is derived from an EMBL/GenBank/DDBJ whole genome shotgun (WGS) entry which is preliminary data.</text>
</comment>
<keyword evidence="3" id="KW-1185">Reference proteome</keyword>
<gene>
    <name evidence="2" type="ORF">R1flu_007972</name>
</gene>
<evidence type="ECO:0000313" key="3">
    <source>
        <dbReference type="Proteomes" id="UP001605036"/>
    </source>
</evidence>
<accession>A0ABD1YAE6</accession>
<evidence type="ECO:0000313" key="2">
    <source>
        <dbReference type="EMBL" id="KAL2623727.1"/>
    </source>
</evidence>
<protein>
    <submittedName>
        <fullName evidence="2">Uncharacterized protein</fullName>
    </submittedName>
</protein>
<organism evidence="2 3">
    <name type="scientific">Riccia fluitans</name>
    <dbReference type="NCBI Taxonomy" id="41844"/>
    <lineage>
        <taxon>Eukaryota</taxon>
        <taxon>Viridiplantae</taxon>
        <taxon>Streptophyta</taxon>
        <taxon>Embryophyta</taxon>
        <taxon>Marchantiophyta</taxon>
        <taxon>Marchantiopsida</taxon>
        <taxon>Marchantiidae</taxon>
        <taxon>Marchantiales</taxon>
        <taxon>Ricciaceae</taxon>
        <taxon>Riccia</taxon>
    </lineage>
</organism>
<dbReference type="AlphaFoldDB" id="A0ABD1YAE6"/>